<name>A0A918SRX6_9GAMM</name>
<keyword evidence="3" id="KW-1185">Reference proteome</keyword>
<reference evidence="2" key="2">
    <citation type="submission" date="2020-09" db="EMBL/GenBank/DDBJ databases">
        <authorList>
            <person name="Sun Q."/>
            <person name="Kim S."/>
        </authorList>
    </citation>
    <scope>NUCLEOTIDE SEQUENCE</scope>
    <source>
        <strain evidence="2">KCTC 23077</strain>
    </source>
</reference>
<sequence>MTDHDSRLPGTRASDDVSLGEQLAAIIRELPSDSLTLGELLDVFGDEGLLLLSALLTVVFLIPVSIPGVSTVFGAAILLVGISRVFERPLWLPERIRTRALPAGRLRPALEHGMVWVRRLERISRPHRLNAVTDGRAQTLVTNLAFILAAVLLMAPFGFVPFSNTLPALALLLYAIGMIQRDGGAVLLGHLANIGTIVYFGALIGGGGVALHGLWQRLSG</sequence>
<keyword evidence="1" id="KW-0812">Transmembrane</keyword>
<keyword evidence="1" id="KW-0472">Membrane</keyword>
<keyword evidence="1" id="KW-1133">Transmembrane helix</keyword>
<evidence type="ECO:0000256" key="1">
    <source>
        <dbReference type="SAM" id="Phobius"/>
    </source>
</evidence>
<evidence type="ECO:0000313" key="2">
    <source>
        <dbReference type="EMBL" id="GHA68954.1"/>
    </source>
</evidence>
<dbReference type="EMBL" id="BMYD01000001">
    <property type="protein sequence ID" value="GHA68954.1"/>
    <property type="molecule type" value="Genomic_DNA"/>
</dbReference>
<feature type="transmembrane region" description="Helical" evidence="1">
    <location>
        <begin position="144"/>
        <end position="177"/>
    </location>
</feature>
<dbReference type="Proteomes" id="UP000646426">
    <property type="component" value="Unassembled WGS sequence"/>
</dbReference>
<feature type="transmembrane region" description="Helical" evidence="1">
    <location>
        <begin position="49"/>
        <end position="82"/>
    </location>
</feature>
<dbReference type="AlphaFoldDB" id="A0A918SRX6"/>
<dbReference type="InterPro" id="IPR010331">
    <property type="entry name" value="ExoD"/>
</dbReference>
<feature type="transmembrane region" description="Helical" evidence="1">
    <location>
        <begin position="197"/>
        <end position="215"/>
    </location>
</feature>
<proteinExistence type="predicted"/>
<evidence type="ECO:0000313" key="3">
    <source>
        <dbReference type="Proteomes" id="UP000646426"/>
    </source>
</evidence>
<organism evidence="2 3">
    <name type="scientific">Cognatilysobacter bugurensis</name>
    <dbReference type="NCBI Taxonomy" id="543356"/>
    <lineage>
        <taxon>Bacteria</taxon>
        <taxon>Pseudomonadati</taxon>
        <taxon>Pseudomonadota</taxon>
        <taxon>Gammaproteobacteria</taxon>
        <taxon>Lysobacterales</taxon>
        <taxon>Lysobacteraceae</taxon>
        <taxon>Cognatilysobacter</taxon>
    </lineage>
</organism>
<reference evidence="2" key="1">
    <citation type="journal article" date="2014" name="Int. J. Syst. Evol. Microbiol.">
        <title>Complete genome sequence of Corynebacterium casei LMG S-19264T (=DSM 44701T), isolated from a smear-ripened cheese.</title>
        <authorList>
            <consortium name="US DOE Joint Genome Institute (JGI-PGF)"/>
            <person name="Walter F."/>
            <person name="Albersmeier A."/>
            <person name="Kalinowski J."/>
            <person name="Ruckert C."/>
        </authorList>
    </citation>
    <scope>NUCLEOTIDE SEQUENCE</scope>
    <source>
        <strain evidence="2">KCTC 23077</strain>
    </source>
</reference>
<dbReference type="PIRSF" id="PIRSF033239">
    <property type="entry name" value="ExoD"/>
    <property type="match status" value="1"/>
</dbReference>
<dbReference type="PANTHER" id="PTHR41795">
    <property type="entry name" value="EXOPOLYSACCHARIDE SYNTHESIS PROTEIN"/>
    <property type="match status" value="1"/>
</dbReference>
<dbReference type="Pfam" id="PF06055">
    <property type="entry name" value="ExoD"/>
    <property type="match status" value="1"/>
</dbReference>
<protein>
    <submittedName>
        <fullName evidence="2">Protein exod</fullName>
    </submittedName>
</protein>
<dbReference type="RefSeq" id="WP_189452287.1">
    <property type="nucleotide sequence ID" value="NZ_BMYD01000001.1"/>
</dbReference>
<comment type="caution">
    <text evidence="2">The sequence shown here is derived from an EMBL/GenBank/DDBJ whole genome shotgun (WGS) entry which is preliminary data.</text>
</comment>
<dbReference type="PANTHER" id="PTHR41795:SF1">
    <property type="entry name" value="EXOPOLYSACCHARIDE SYNTHESIS PROTEIN"/>
    <property type="match status" value="1"/>
</dbReference>
<accession>A0A918SRX6</accession>
<gene>
    <name evidence="2" type="primary">exoD</name>
    <name evidence="2" type="ORF">GCM10007067_01050</name>
</gene>